<dbReference type="InterPro" id="IPR011763">
    <property type="entry name" value="COA_CT_C"/>
</dbReference>
<protein>
    <submittedName>
        <fullName evidence="3">Acyl-CoA carboxylase subunit beta</fullName>
    </submittedName>
</protein>
<evidence type="ECO:0000259" key="1">
    <source>
        <dbReference type="PROSITE" id="PS50980"/>
    </source>
</evidence>
<organism evidence="3 4">
    <name type="scientific">Actinokineospora xionganensis</name>
    <dbReference type="NCBI Taxonomy" id="2684470"/>
    <lineage>
        <taxon>Bacteria</taxon>
        <taxon>Bacillati</taxon>
        <taxon>Actinomycetota</taxon>
        <taxon>Actinomycetes</taxon>
        <taxon>Pseudonocardiales</taxon>
        <taxon>Pseudonocardiaceae</taxon>
        <taxon>Actinokineospora</taxon>
    </lineage>
</organism>
<dbReference type="InterPro" id="IPR011762">
    <property type="entry name" value="COA_CT_N"/>
</dbReference>
<dbReference type="Proteomes" id="UP000734823">
    <property type="component" value="Unassembled WGS sequence"/>
</dbReference>
<dbReference type="RefSeq" id="WP_187224696.1">
    <property type="nucleotide sequence ID" value="NZ_JABVED010000036.1"/>
</dbReference>
<dbReference type="Pfam" id="PF01039">
    <property type="entry name" value="Carboxyl_trans"/>
    <property type="match status" value="1"/>
</dbReference>
<dbReference type="Gene3D" id="3.90.226.10">
    <property type="entry name" value="2-enoyl-CoA Hydratase, Chain A, domain 1"/>
    <property type="match status" value="2"/>
</dbReference>
<dbReference type="PROSITE" id="PS50989">
    <property type="entry name" value="COA_CT_CTER"/>
    <property type="match status" value="1"/>
</dbReference>
<dbReference type="PROSITE" id="PS50980">
    <property type="entry name" value="COA_CT_NTER"/>
    <property type="match status" value="1"/>
</dbReference>
<keyword evidence="4" id="KW-1185">Reference proteome</keyword>
<dbReference type="InterPro" id="IPR034733">
    <property type="entry name" value="AcCoA_carboxyl_beta"/>
</dbReference>
<feature type="domain" description="CoA carboxyltransferase C-terminal" evidence="2">
    <location>
        <begin position="225"/>
        <end position="477"/>
    </location>
</feature>
<evidence type="ECO:0000313" key="4">
    <source>
        <dbReference type="Proteomes" id="UP000734823"/>
    </source>
</evidence>
<dbReference type="PANTHER" id="PTHR43842">
    <property type="entry name" value="PROPIONYL-COA CARBOXYLASE BETA CHAIN"/>
    <property type="match status" value="1"/>
</dbReference>
<feature type="domain" description="CoA carboxyltransferase N-terminal" evidence="1">
    <location>
        <begin position="1"/>
        <end position="225"/>
    </location>
</feature>
<proteinExistence type="predicted"/>
<comment type="caution">
    <text evidence="3">The sequence shown here is derived from an EMBL/GenBank/DDBJ whole genome shotgun (WGS) entry which is preliminary data.</text>
</comment>
<evidence type="ECO:0000313" key="3">
    <source>
        <dbReference type="EMBL" id="MBC6451626.1"/>
    </source>
</evidence>
<accession>A0ABR7LGY0</accession>
<gene>
    <name evidence="3" type="ORF">GPZ80_31225</name>
</gene>
<evidence type="ECO:0000259" key="2">
    <source>
        <dbReference type="PROSITE" id="PS50989"/>
    </source>
</evidence>
<dbReference type="PANTHER" id="PTHR43842:SF2">
    <property type="entry name" value="PROPIONYL-COA CARBOXYLASE BETA CHAIN, MITOCHONDRIAL"/>
    <property type="match status" value="1"/>
</dbReference>
<reference evidence="3 4" key="1">
    <citation type="submission" date="2020-06" db="EMBL/GenBank/DDBJ databases">
        <title>Actinokineospora xiongansis sp. nov., isolated from soil of Baiyangdian.</title>
        <authorList>
            <person name="Zhang X."/>
        </authorList>
    </citation>
    <scope>NUCLEOTIDE SEQUENCE [LARGE SCALE GENOMIC DNA]</scope>
    <source>
        <strain evidence="3 4">HBU206404</strain>
    </source>
</reference>
<dbReference type="SUPFAM" id="SSF52096">
    <property type="entry name" value="ClpP/crotonase"/>
    <property type="match status" value="2"/>
</dbReference>
<dbReference type="InterPro" id="IPR029045">
    <property type="entry name" value="ClpP/crotonase-like_dom_sf"/>
</dbReference>
<name>A0ABR7LGY0_9PSEU</name>
<sequence length="477" mass="50125">MTALATLSSEARELDPRDPLVRLAQLLDADSMAPLRPSDASGVFAVRGRIDGVKVIAYCTDATKMGGAMGTDGCRHIVEAIDTALRERSPVIGVWHCGGARLAEGVESLDAVGNVFAAMIRASGRIPQISVVVGPAAGGAAYGPALTDVVIMSPAGRVFVTGPDVVRSVTGEQIDQEGLGGADAHGRKSGVVHVLATDEPDAYIRARRITSLFAKPGLFDLHAVREGTPLRDLLPEQVNRAYDVKPLLRGILDSDAQGVSQFEELQAKWAPNVVIGLGRLGGRTVGVIANNPLRKGGCLDSLSAEKAARFVRMCDSFGVPLLVVVDVPGYLPGVGQEWDGVVRRGAKLLHAFAEAVVPRVTLVTRKSYGGAYIAMNSRSLGATAVFAWPEAEVAVMGAKAAVGILHRKKLAAAAEDEREALHQRLTAEHERIAGGVERAMAIGVVDEVIDPMQTRRKLAEALAAAPAGRGSHGNIPL</sequence>
<dbReference type="InterPro" id="IPR051047">
    <property type="entry name" value="AccD/PCCB"/>
</dbReference>
<dbReference type="EMBL" id="JABVED010000036">
    <property type="protein sequence ID" value="MBC6451626.1"/>
    <property type="molecule type" value="Genomic_DNA"/>
</dbReference>